<reference evidence="4 5" key="1">
    <citation type="submission" date="2016-03" db="EMBL/GenBank/DDBJ databases">
        <authorList>
            <person name="Ploux O."/>
        </authorList>
    </citation>
    <scope>NUCLEOTIDE SEQUENCE [LARGE SCALE GENOMIC DNA]</scope>
    <source>
        <strain evidence="4 5">URUG2</strain>
    </source>
</reference>
<evidence type="ECO:0000256" key="2">
    <source>
        <dbReference type="ARBA" id="ARBA00023002"/>
    </source>
</evidence>
<dbReference type="SUPFAM" id="SSF51735">
    <property type="entry name" value="NAD(P)-binding Rossmann-fold domains"/>
    <property type="match status" value="1"/>
</dbReference>
<dbReference type="Gene3D" id="3.90.25.10">
    <property type="entry name" value="UDP-galactose 4-epimerase, domain 1"/>
    <property type="match status" value="1"/>
</dbReference>
<evidence type="ECO:0000313" key="4">
    <source>
        <dbReference type="EMBL" id="CZT24909.1"/>
    </source>
</evidence>
<dbReference type="PANTHER" id="PTHR47706">
    <property type="entry name" value="NMRA-LIKE FAMILY PROTEIN"/>
    <property type="match status" value="1"/>
</dbReference>
<dbReference type="EMBL" id="FJUY01000023">
    <property type="protein sequence ID" value="CZT24909.1"/>
    <property type="molecule type" value="Genomic_DNA"/>
</dbReference>
<evidence type="ECO:0000256" key="1">
    <source>
        <dbReference type="ARBA" id="ARBA00022857"/>
    </source>
</evidence>
<dbReference type="Pfam" id="PF05368">
    <property type="entry name" value="NmrA"/>
    <property type="match status" value="1"/>
</dbReference>
<keyword evidence="5" id="KW-1185">Reference proteome</keyword>
<sequence length="299" mass="33246">MTIQKVALLGAEGNLGPSILAALTSHGFDVTVLKRQSSKSGKKYPKQVTVPDGFAVKDLVGPLQGHDAAIIAIRSEDTDLQIRFADACVQAGVTRLIPADFGSVDSSSPLTQELVPLYKQKTFVREHLIKLSQQNPTFTWTSLVCGHFFDWSLDFLHVNLPAHTIDILDDGEAQWSASTLSQIGEATARILSRGEDITKNRMIYIQSFLISQNQMVESFERATGTKWTRKVFESEKYRVEEKRKADEGDKEANENLVWFLGAVDANWTLREDFAMEDLGLEEEDFDATVKAVVAKFTGS</sequence>
<dbReference type="InterPro" id="IPR045312">
    <property type="entry name" value="PCBER-like"/>
</dbReference>
<dbReference type="GO" id="GO:0016491">
    <property type="term" value="F:oxidoreductase activity"/>
    <property type="evidence" value="ECO:0007669"/>
    <property type="project" value="UniProtKB-KW"/>
</dbReference>
<dbReference type="Gene3D" id="3.40.50.720">
    <property type="entry name" value="NAD(P)-binding Rossmann-like Domain"/>
    <property type="match status" value="1"/>
</dbReference>
<accession>A0A2D3VM84</accession>
<evidence type="ECO:0000313" key="5">
    <source>
        <dbReference type="Proteomes" id="UP000225277"/>
    </source>
</evidence>
<keyword evidence="1" id="KW-0521">NADP</keyword>
<dbReference type="InterPro" id="IPR036291">
    <property type="entry name" value="NAD(P)-bd_dom_sf"/>
</dbReference>
<dbReference type="STRING" id="112498.A0A2D3VM84"/>
<dbReference type="PANTHER" id="PTHR47706:SF9">
    <property type="entry name" value="NMRA-LIKE DOMAIN-CONTAINING PROTEIN-RELATED"/>
    <property type="match status" value="1"/>
</dbReference>
<dbReference type="Proteomes" id="UP000225277">
    <property type="component" value="Unassembled WGS sequence"/>
</dbReference>
<gene>
    <name evidence="4" type="ORF">RCC_10637</name>
</gene>
<dbReference type="AlphaFoldDB" id="A0A2D3VM84"/>
<organism evidence="4 5">
    <name type="scientific">Ramularia collo-cygni</name>
    <dbReference type="NCBI Taxonomy" id="112498"/>
    <lineage>
        <taxon>Eukaryota</taxon>
        <taxon>Fungi</taxon>
        <taxon>Dikarya</taxon>
        <taxon>Ascomycota</taxon>
        <taxon>Pezizomycotina</taxon>
        <taxon>Dothideomycetes</taxon>
        <taxon>Dothideomycetidae</taxon>
        <taxon>Mycosphaerellales</taxon>
        <taxon>Mycosphaerellaceae</taxon>
        <taxon>Ramularia</taxon>
    </lineage>
</organism>
<dbReference type="RefSeq" id="XP_023631632.1">
    <property type="nucleotide sequence ID" value="XM_023775864.1"/>
</dbReference>
<evidence type="ECO:0000259" key="3">
    <source>
        <dbReference type="Pfam" id="PF05368"/>
    </source>
</evidence>
<proteinExistence type="predicted"/>
<protein>
    <recommendedName>
        <fullName evidence="3">NmrA-like domain-containing protein</fullName>
    </recommendedName>
</protein>
<dbReference type="InterPro" id="IPR051609">
    <property type="entry name" value="NmrA/Isoflavone_reductase-like"/>
</dbReference>
<dbReference type="CDD" id="cd05259">
    <property type="entry name" value="PCBER_SDR_a"/>
    <property type="match status" value="1"/>
</dbReference>
<feature type="domain" description="NmrA-like" evidence="3">
    <location>
        <begin position="4"/>
        <end position="233"/>
    </location>
</feature>
<keyword evidence="2" id="KW-0560">Oxidoreductase</keyword>
<dbReference type="OrthoDB" id="9984533at2759"/>
<name>A0A2D3VM84_9PEZI</name>
<dbReference type="GeneID" id="35605677"/>
<dbReference type="InterPro" id="IPR008030">
    <property type="entry name" value="NmrA-like"/>
</dbReference>